<feature type="transmembrane region" description="Helical" evidence="1">
    <location>
        <begin position="20"/>
        <end position="39"/>
    </location>
</feature>
<evidence type="ECO:0000313" key="3">
    <source>
        <dbReference type="Proteomes" id="UP000009134"/>
    </source>
</evidence>
<proteinExistence type="predicted"/>
<evidence type="ECO:0000313" key="2">
    <source>
        <dbReference type="EMBL" id="ABD25392.1"/>
    </source>
</evidence>
<keyword evidence="1" id="KW-0472">Membrane</keyword>
<organism evidence="2 3">
    <name type="scientific">Novosphingobium aromaticivorans (strain ATCC 700278 / DSM 12444 / CCUG 56034 / CIP 105152 / NBRC 16084 / F199)</name>
    <dbReference type="NCBI Taxonomy" id="279238"/>
    <lineage>
        <taxon>Bacteria</taxon>
        <taxon>Pseudomonadati</taxon>
        <taxon>Pseudomonadota</taxon>
        <taxon>Alphaproteobacteria</taxon>
        <taxon>Sphingomonadales</taxon>
        <taxon>Sphingomonadaceae</taxon>
        <taxon>Novosphingobium</taxon>
    </lineage>
</organism>
<dbReference type="HOGENOM" id="CLU_2667464_0_0_5"/>
<sequence>MARACANLDGGIPQRYKSFIYLPVRFLLALCGGAIATVFDAKTGLVAFYLGASAPVVIDKLAQGALPTLPPDSPG</sequence>
<accession>Q2G9T1</accession>
<reference evidence="3" key="1">
    <citation type="submission" date="2006-01" db="EMBL/GenBank/DDBJ databases">
        <title>Complete sequence of Novosphingobium aromaticivorans DSM 12444.</title>
        <authorList>
            <consortium name="US DOE Joint Genome Institute"/>
            <person name="Copeland A."/>
            <person name="Lucas S."/>
            <person name="Lapidus A."/>
            <person name="Barry K."/>
            <person name="Detter J.C."/>
            <person name="Glavina T."/>
            <person name="Hammon N."/>
            <person name="Israni S."/>
            <person name="Pitluck S."/>
            <person name="Chain P."/>
            <person name="Malfatti S."/>
            <person name="Shin M."/>
            <person name="Vergez L."/>
            <person name="Schmutz J."/>
            <person name="Larimer F."/>
            <person name="Land M."/>
            <person name="Kyrpides N."/>
            <person name="Ivanova N."/>
            <person name="Fredrickson J."/>
            <person name="Balkwill D."/>
            <person name="Romine M.F."/>
            <person name="Richardson P."/>
        </authorList>
    </citation>
    <scope>NUCLEOTIDE SEQUENCE [LARGE SCALE GENOMIC DNA]</scope>
    <source>
        <strain evidence="3">ATCC 700278 / DSM 12444 / CCUG 56034 / CIP 105152 / NBRC 16084 / F199</strain>
    </source>
</reference>
<keyword evidence="1" id="KW-1133">Transmembrane helix</keyword>
<name>Q2G9T1_NOVAD</name>
<keyword evidence="3" id="KW-1185">Reference proteome</keyword>
<keyword evidence="1" id="KW-0812">Transmembrane</keyword>
<dbReference type="KEGG" id="nar:Saro_0947"/>
<dbReference type="EMBL" id="CP000248">
    <property type="protein sequence ID" value="ABD25392.1"/>
    <property type="molecule type" value="Genomic_DNA"/>
</dbReference>
<dbReference type="AlphaFoldDB" id="Q2G9T1"/>
<protein>
    <submittedName>
        <fullName evidence="2">Uncharacterized protein</fullName>
    </submittedName>
</protein>
<evidence type="ECO:0000256" key="1">
    <source>
        <dbReference type="SAM" id="Phobius"/>
    </source>
</evidence>
<gene>
    <name evidence="2" type="ordered locus">Saro_0947</name>
</gene>
<dbReference type="Proteomes" id="UP000009134">
    <property type="component" value="Chromosome"/>
</dbReference>